<dbReference type="AlphaFoldDB" id="A0A2P2KQ79"/>
<proteinExistence type="predicted"/>
<reference evidence="1" key="1">
    <citation type="submission" date="2018-02" db="EMBL/GenBank/DDBJ databases">
        <title>Rhizophora mucronata_Transcriptome.</title>
        <authorList>
            <person name="Meera S.P."/>
            <person name="Sreeshan A."/>
            <person name="Augustine A."/>
        </authorList>
    </citation>
    <scope>NUCLEOTIDE SEQUENCE</scope>
    <source>
        <tissue evidence="1">Leaf</tissue>
    </source>
</reference>
<protein>
    <submittedName>
        <fullName evidence="1">Uncharacterized protein</fullName>
    </submittedName>
</protein>
<organism evidence="1">
    <name type="scientific">Rhizophora mucronata</name>
    <name type="common">Asiatic mangrove</name>
    <dbReference type="NCBI Taxonomy" id="61149"/>
    <lineage>
        <taxon>Eukaryota</taxon>
        <taxon>Viridiplantae</taxon>
        <taxon>Streptophyta</taxon>
        <taxon>Embryophyta</taxon>
        <taxon>Tracheophyta</taxon>
        <taxon>Spermatophyta</taxon>
        <taxon>Magnoliopsida</taxon>
        <taxon>eudicotyledons</taxon>
        <taxon>Gunneridae</taxon>
        <taxon>Pentapetalae</taxon>
        <taxon>rosids</taxon>
        <taxon>fabids</taxon>
        <taxon>Malpighiales</taxon>
        <taxon>Rhizophoraceae</taxon>
        <taxon>Rhizophora</taxon>
    </lineage>
</organism>
<accession>A0A2P2KQ79</accession>
<name>A0A2P2KQ79_RHIMU</name>
<sequence length="40" mass="4666">MHMPNLYLNNFDLIYIFINLLPLPVQTKLLCFTIDLLLSG</sequence>
<evidence type="ECO:0000313" key="1">
    <source>
        <dbReference type="EMBL" id="MBX07878.1"/>
    </source>
</evidence>
<dbReference type="EMBL" id="GGEC01027394">
    <property type="protein sequence ID" value="MBX07878.1"/>
    <property type="molecule type" value="Transcribed_RNA"/>
</dbReference>